<dbReference type="InterPro" id="IPR001995">
    <property type="entry name" value="Peptidase_A2_cat"/>
</dbReference>
<keyword evidence="10" id="KW-1185">Reference proteome</keyword>
<dbReference type="InterPro" id="IPR043128">
    <property type="entry name" value="Rev_trsase/Diguanyl_cyclase"/>
</dbReference>
<dbReference type="Pfam" id="PF00078">
    <property type="entry name" value="RVT_1"/>
    <property type="match status" value="1"/>
</dbReference>
<dbReference type="CDD" id="cd01647">
    <property type="entry name" value="RT_LTR"/>
    <property type="match status" value="1"/>
</dbReference>
<evidence type="ECO:0000256" key="1">
    <source>
        <dbReference type="ARBA" id="ARBA00022679"/>
    </source>
</evidence>
<feature type="domain" description="Peptidase A2" evidence="7">
    <location>
        <begin position="408"/>
        <end position="484"/>
    </location>
</feature>
<dbReference type="EnsemblMetazoa" id="ENSAATROPT014493">
    <property type="protein sequence ID" value="ENSAATROPP013213"/>
    <property type="gene ID" value="ENSAATROPG011761"/>
</dbReference>
<evidence type="ECO:0000259" key="7">
    <source>
        <dbReference type="PROSITE" id="PS50175"/>
    </source>
</evidence>
<evidence type="ECO:0000313" key="9">
    <source>
        <dbReference type="EnsemblMetazoa" id="ENSAATROPP013214"/>
    </source>
</evidence>
<evidence type="ECO:0000313" key="10">
    <source>
        <dbReference type="Proteomes" id="UP000075880"/>
    </source>
</evidence>
<name>A0AAG5DR23_ANOAO</name>
<dbReference type="Gene3D" id="2.40.70.10">
    <property type="entry name" value="Acid Proteases"/>
    <property type="match status" value="1"/>
</dbReference>
<dbReference type="GO" id="GO:0004190">
    <property type="term" value="F:aspartic-type endopeptidase activity"/>
    <property type="evidence" value="ECO:0007669"/>
    <property type="project" value="InterPro"/>
</dbReference>
<proteinExistence type="predicted"/>
<evidence type="ECO:0000259" key="8">
    <source>
        <dbReference type="PROSITE" id="PS50878"/>
    </source>
</evidence>
<feature type="domain" description="Reverse transcriptase" evidence="8">
    <location>
        <begin position="567"/>
        <end position="748"/>
    </location>
</feature>
<dbReference type="EnsemblMetazoa" id="ENSAATROPT014491">
    <property type="protein sequence ID" value="ENSAATROPP013211"/>
    <property type="gene ID" value="ENSAATROPG011761"/>
</dbReference>
<dbReference type="GO" id="GO:0006508">
    <property type="term" value="P:proteolysis"/>
    <property type="evidence" value="ECO:0007669"/>
    <property type="project" value="InterPro"/>
</dbReference>
<dbReference type="SUPFAM" id="SSF56672">
    <property type="entry name" value="DNA/RNA polymerases"/>
    <property type="match status" value="1"/>
</dbReference>
<keyword evidence="3" id="KW-0540">Nuclease</keyword>
<keyword evidence="1" id="KW-0808">Transferase</keyword>
<feature type="region of interest" description="Disordered" evidence="6">
    <location>
        <begin position="1"/>
        <end position="34"/>
    </location>
</feature>
<dbReference type="PANTHER" id="PTHR37984:SF5">
    <property type="entry name" value="PROTEIN NYNRIN-LIKE"/>
    <property type="match status" value="1"/>
</dbReference>
<dbReference type="InterPro" id="IPR043502">
    <property type="entry name" value="DNA/RNA_pol_sf"/>
</dbReference>
<dbReference type="PANTHER" id="PTHR37984">
    <property type="entry name" value="PROTEIN CBG26694"/>
    <property type="match status" value="1"/>
</dbReference>
<keyword evidence="4" id="KW-0255">Endonuclease</keyword>
<dbReference type="InterPro" id="IPR000477">
    <property type="entry name" value="RT_dom"/>
</dbReference>
<dbReference type="AlphaFoldDB" id="A0AAG5DR23"/>
<keyword evidence="5" id="KW-0378">Hydrolase</keyword>
<evidence type="ECO:0000256" key="6">
    <source>
        <dbReference type="SAM" id="MobiDB-lite"/>
    </source>
</evidence>
<feature type="compositionally biased region" description="Basic residues" evidence="6">
    <location>
        <begin position="306"/>
        <end position="315"/>
    </location>
</feature>
<dbReference type="InterPro" id="IPR055510">
    <property type="entry name" value="DUF7083"/>
</dbReference>
<dbReference type="Gene3D" id="3.10.10.10">
    <property type="entry name" value="HIV Type 1 Reverse Transcriptase, subunit A, domain 1"/>
    <property type="match status" value="1"/>
</dbReference>
<feature type="compositionally biased region" description="Basic and acidic residues" evidence="6">
    <location>
        <begin position="1"/>
        <end position="10"/>
    </location>
</feature>
<reference evidence="9" key="2">
    <citation type="submission" date="2024-04" db="UniProtKB">
        <authorList>
            <consortium name="EnsemblMetazoa"/>
        </authorList>
    </citation>
    <scope>IDENTIFICATION</scope>
    <source>
        <strain evidence="9">EBRO</strain>
    </source>
</reference>
<sequence>MSQEQEERRASQVWPNAMAQATAHAPTQEASQRPEAPPIQFAQNNGAAPPFLMPSVQNNLQMPHDNSATAQILQLMQQQLAQQQQILLQIMQQTNAPNEKMPQEQILDSLCGHIKEFRYDAETGMTFAAWYARYEDLFQKDAARLKDEAKVRLMMRKLGTPEHDRYTSFILPNHPRDFSLQETVAKLTTLFGTKESLLHRRFKCLKLTKLRSEDFVTFACRVNRGIVDFELGKLTEEQLKCLVFVCGMKDEEDIEFCKRLLHRIEENHAVTLDQLSAECQRMTNLRQDSAMIERDRSEQVLSVQRSFHRPHRPSHHTNEKRADKPSRPCWLCGSLHWTRECTFKTHTCTQCGSVGHREGFCKQQRSRKQHHRKKYLPRRANMRSVTVNVNSLRHRRKFLSCTINGIQIRLQLDTASDLTVISRQLWKRIRRPRLTPPSVTARSASGNKLEIAGEFRATVEINEQKKQAVIFVTEAELALLGIDLAESFSLWSVPIDQLCNKITSATSVPEGIVRKFSNLFKPTMGFCVKTEITLNLKPDYRPIFCPKRPVAYAMRDAVDTELGRLQRLNIITPVQHSEWAAPIVVVRKSNGQIRICGDYSTGLNAALHPHDYPLPLPQDIFARLGNSTIFSQIDLSDAFLQVPIAEQSRRLLTINTHKGLYLYNRLPPGIKKAPGAFQQLMDQMLAGMERVSSYMDDVIIGGRTQKRRVPYTNTLNETLRRIQEFGFTIRPDKCSFNKHQVRYLGHIIDNHGIRPDPAKIAAIRDLPAPTDVSGVRSFLGAINSTEDSFLTCAGFVILWITY</sequence>
<dbReference type="InterPro" id="IPR050951">
    <property type="entry name" value="Retrovirus_Pol_polyprotein"/>
</dbReference>
<dbReference type="Pfam" id="PF23309">
    <property type="entry name" value="DUF7083"/>
    <property type="match status" value="1"/>
</dbReference>
<dbReference type="InterPro" id="IPR021109">
    <property type="entry name" value="Peptidase_aspartic_dom_sf"/>
</dbReference>
<evidence type="ECO:0000256" key="5">
    <source>
        <dbReference type="ARBA" id="ARBA00022801"/>
    </source>
</evidence>
<evidence type="ECO:0000256" key="3">
    <source>
        <dbReference type="ARBA" id="ARBA00022722"/>
    </source>
</evidence>
<dbReference type="GO" id="GO:0071897">
    <property type="term" value="P:DNA biosynthetic process"/>
    <property type="evidence" value="ECO:0007669"/>
    <property type="project" value="UniProtKB-ARBA"/>
</dbReference>
<reference evidence="10" key="1">
    <citation type="submission" date="2021-09" db="EMBL/GenBank/DDBJ databases">
        <authorList>
            <consortium name="Infravec"/>
            <person name="Campbell I L."/>
            <person name="Maslen G."/>
            <person name="Yates A."/>
        </authorList>
    </citation>
    <scope>NUCLEOTIDE SEQUENCE [LARGE SCALE GENOMIC DNA]</scope>
    <source>
        <strain evidence="10">Infravec2 EBRE</strain>
    </source>
</reference>
<dbReference type="EnsemblMetazoa" id="ENSAATROPT014492">
    <property type="protein sequence ID" value="ENSAATROPP013212"/>
    <property type="gene ID" value="ENSAATROPG011761"/>
</dbReference>
<dbReference type="Gene3D" id="3.30.70.270">
    <property type="match status" value="1"/>
</dbReference>
<dbReference type="GO" id="GO:0004519">
    <property type="term" value="F:endonuclease activity"/>
    <property type="evidence" value="ECO:0007669"/>
    <property type="project" value="UniProtKB-KW"/>
</dbReference>
<dbReference type="Proteomes" id="UP000075880">
    <property type="component" value="Unassembled WGS sequence"/>
</dbReference>
<organism evidence="9 10">
    <name type="scientific">Anopheles atroparvus</name>
    <name type="common">European mosquito</name>
    <dbReference type="NCBI Taxonomy" id="41427"/>
    <lineage>
        <taxon>Eukaryota</taxon>
        <taxon>Metazoa</taxon>
        <taxon>Ecdysozoa</taxon>
        <taxon>Arthropoda</taxon>
        <taxon>Hexapoda</taxon>
        <taxon>Insecta</taxon>
        <taxon>Pterygota</taxon>
        <taxon>Neoptera</taxon>
        <taxon>Endopterygota</taxon>
        <taxon>Diptera</taxon>
        <taxon>Nematocera</taxon>
        <taxon>Culicoidea</taxon>
        <taxon>Culicidae</taxon>
        <taxon>Anophelinae</taxon>
        <taxon>Anopheles</taxon>
    </lineage>
</organism>
<accession>A0AAG5DR23</accession>
<evidence type="ECO:0008006" key="11">
    <source>
        <dbReference type="Google" id="ProtNLM"/>
    </source>
</evidence>
<evidence type="ECO:0000256" key="4">
    <source>
        <dbReference type="ARBA" id="ARBA00022759"/>
    </source>
</evidence>
<feature type="region of interest" description="Disordered" evidence="6">
    <location>
        <begin position="302"/>
        <end position="325"/>
    </location>
</feature>
<dbReference type="PROSITE" id="PS50175">
    <property type="entry name" value="ASP_PROT_RETROV"/>
    <property type="match status" value="1"/>
</dbReference>
<dbReference type="SUPFAM" id="SSF50630">
    <property type="entry name" value="Acid proteases"/>
    <property type="match status" value="1"/>
</dbReference>
<protein>
    <recommendedName>
        <fullName evidence="11">Reverse transcriptase domain-containing protein</fullName>
    </recommendedName>
</protein>
<dbReference type="GO" id="GO:0016779">
    <property type="term" value="F:nucleotidyltransferase activity"/>
    <property type="evidence" value="ECO:0007669"/>
    <property type="project" value="UniProtKB-KW"/>
</dbReference>
<keyword evidence="2" id="KW-0548">Nucleotidyltransferase</keyword>
<dbReference type="PROSITE" id="PS50878">
    <property type="entry name" value="RT_POL"/>
    <property type="match status" value="1"/>
</dbReference>
<feature type="compositionally biased region" description="Basic and acidic residues" evidence="6">
    <location>
        <begin position="316"/>
        <end position="325"/>
    </location>
</feature>
<evidence type="ECO:0000256" key="2">
    <source>
        <dbReference type="ARBA" id="ARBA00022695"/>
    </source>
</evidence>
<dbReference type="EnsemblMetazoa" id="ENSAATROPT014494">
    <property type="protein sequence ID" value="ENSAATROPP013214"/>
    <property type="gene ID" value="ENSAATROPG011761"/>
</dbReference>